<dbReference type="Proteomes" id="UP000181790">
    <property type="component" value="Unassembled WGS sequence"/>
</dbReference>
<keyword evidence="1" id="KW-0472">Membrane</keyword>
<evidence type="ECO:0000256" key="1">
    <source>
        <dbReference type="SAM" id="Phobius"/>
    </source>
</evidence>
<gene>
    <name evidence="2" type="ORF">BLX24_21655</name>
</gene>
<protein>
    <submittedName>
        <fullName evidence="2">Uncharacterized protein</fullName>
    </submittedName>
</protein>
<feature type="transmembrane region" description="Helical" evidence="1">
    <location>
        <begin position="137"/>
        <end position="161"/>
    </location>
</feature>
<keyword evidence="1" id="KW-1133">Transmembrane helix</keyword>
<feature type="transmembrane region" description="Helical" evidence="1">
    <location>
        <begin position="12"/>
        <end position="32"/>
    </location>
</feature>
<dbReference type="EMBL" id="MORL01000016">
    <property type="protein sequence ID" value="OIN56967.1"/>
    <property type="molecule type" value="Genomic_DNA"/>
</dbReference>
<feature type="transmembrane region" description="Helical" evidence="1">
    <location>
        <begin position="53"/>
        <end position="75"/>
    </location>
</feature>
<sequence>MKVGTFFVRVWRFGSILGVAVSLISCYIAYPAEVAVLFNDIGQATKYIDRETIFYASVAIFLINNTLINSIARLFPKLPNERLPFAPHWIAHRDQLNEVILNWFYALMAAINTILALALFVLSMLNRSDIQNDSMNYSWLLPLSTAIIALVFISLPVRLLLMKPDAEEVLG</sequence>
<name>A0A1S2VDY5_9BACT</name>
<keyword evidence="3" id="KW-1185">Reference proteome</keyword>
<dbReference type="RefSeq" id="WP_071505308.1">
    <property type="nucleotide sequence ID" value="NZ_MORL01000016.1"/>
</dbReference>
<organism evidence="2 3">
    <name type="scientific">Arsenicibacter rosenii</name>
    <dbReference type="NCBI Taxonomy" id="1750698"/>
    <lineage>
        <taxon>Bacteria</taxon>
        <taxon>Pseudomonadati</taxon>
        <taxon>Bacteroidota</taxon>
        <taxon>Cytophagia</taxon>
        <taxon>Cytophagales</taxon>
        <taxon>Spirosomataceae</taxon>
        <taxon>Arsenicibacter</taxon>
    </lineage>
</organism>
<evidence type="ECO:0000313" key="2">
    <source>
        <dbReference type="EMBL" id="OIN56967.1"/>
    </source>
</evidence>
<comment type="caution">
    <text evidence="2">The sequence shown here is derived from an EMBL/GenBank/DDBJ whole genome shotgun (WGS) entry which is preliminary data.</text>
</comment>
<accession>A0A1S2VDY5</accession>
<evidence type="ECO:0000313" key="3">
    <source>
        <dbReference type="Proteomes" id="UP000181790"/>
    </source>
</evidence>
<dbReference type="OrthoDB" id="957639at2"/>
<feature type="transmembrane region" description="Helical" evidence="1">
    <location>
        <begin position="103"/>
        <end position="125"/>
    </location>
</feature>
<keyword evidence="1" id="KW-0812">Transmembrane</keyword>
<dbReference type="AlphaFoldDB" id="A0A1S2VDY5"/>
<dbReference type="PROSITE" id="PS51257">
    <property type="entry name" value="PROKAR_LIPOPROTEIN"/>
    <property type="match status" value="1"/>
</dbReference>
<reference evidence="2 3" key="1">
    <citation type="submission" date="2016-10" db="EMBL/GenBank/DDBJ databases">
        <title>Arsenicibacter rosenii gen. nov., sp. nov., an efficient arsenic-methylating bacterium isolated from an arsenic-contaminated paddy soil.</title>
        <authorList>
            <person name="Huang K."/>
        </authorList>
    </citation>
    <scope>NUCLEOTIDE SEQUENCE [LARGE SCALE GENOMIC DNA]</scope>
    <source>
        <strain evidence="2 3">SM-1</strain>
    </source>
</reference>
<proteinExistence type="predicted"/>